<proteinExistence type="predicted"/>
<keyword evidence="2" id="KW-1185">Reference proteome</keyword>
<evidence type="ECO:0000313" key="1">
    <source>
        <dbReference type="EMBL" id="MFM9328903.1"/>
    </source>
</evidence>
<accession>A0ACC7NVZ4</accession>
<sequence length="743" mass="81482">MKTIRDKTAAWGWARQAADELKAELAQWRGRTEGQPEGGGQPLPREIRLPLEPGGWWHQYVCPEHHAELLFDPMEEDAVQFRCPHGCVLEGEPYRGAWLVFRHQIMARYALQAAAVYAADGEEWCAETAREILAGYARQFPHYPVHPEAQPWMLKGRAFHQALTEAIWSTTLIRAYLLLKDCGVEFDPADEAALQTFFTMLESSMEQYRHILIHEKKNAENNYTAWLNASLACVYAAKGAERSKLQSLLDGPGGFYHHLSIGVKPDGFEFEGSTYYHVFVLRAYLIAAEMCLRFGVDLYGAKGEAGQSLQGMLQVLAELASDSGQLPALHDGPYNRVPFAREIVEVFEAGLSVYGNRDLLPVLAHSYCYMFGAEKRGGLEALLYGNGLVTEADLLKSQEATVPGRERQSEVEAVPEMARQNEAGEVSEAELFAASAGQERRSLLLEESGFAVLRHKGNPLSVQTDFGEHGGSHGHFDKLHVSITHRLGEVAPELGTVPYGSALRLGWYATTASHNTVSIGGRSQAPHTSACTLFRDDERGTCIRLRSEGAYPGAVLERHLLLDGEVLVDWFRVETEGVEAVDWWMHPSADLVLPQEESWTAIEPRAAGTEDGYAHVELLACRSNTSSAAQSAAWLMNGAGVTGGSFRVQAALLQPPEAELFHIRTPGIAEDPSQSIGGLLMRQKGTAAEFVAVYRAGGEPLRLSTMVRDGAGLVVQVEAGVPGASSFSRSFAIDPVQGLVRLD</sequence>
<organism evidence="1 2">
    <name type="scientific">Paenibacillus mesotrionivorans</name>
    <dbReference type="NCBI Taxonomy" id="3160968"/>
    <lineage>
        <taxon>Bacteria</taxon>
        <taxon>Bacillati</taxon>
        <taxon>Bacillota</taxon>
        <taxon>Bacilli</taxon>
        <taxon>Bacillales</taxon>
        <taxon>Paenibacillaceae</taxon>
        <taxon>Paenibacillus</taxon>
    </lineage>
</organism>
<dbReference type="EMBL" id="JBJURJ010000006">
    <property type="protein sequence ID" value="MFM9328903.1"/>
    <property type="molecule type" value="Genomic_DNA"/>
</dbReference>
<comment type="caution">
    <text evidence="1">The sequence shown here is derived from an EMBL/GenBank/DDBJ whole genome shotgun (WGS) entry which is preliminary data.</text>
</comment>
<protein>
    <submittedName>
        <fullName evidence="1">Heparinase II/III family protein</fullName>
    </submittedName>
</protein>
<reference evidence="1" key="1">
    <citation type="submission" date="2024-12" db="EMBL/GenBank/DDBJ databases">
        <authorList>
            <person name="Wu N."/>
        </authorList>
    </citation>
    <scope>NUCLEOTIDE SEQUENCE</scope>
    <source>
        <strain evidence="1">P15</strain>
    </source>
</reference>
<dbReference type="Proteomes" id="UP001631969">
    <property type="component" value="Unassembled WGS sequence"/>
</dbReference>
<name>A0ACC7NVZ4_9BACL</name>
<evidence type="ECO:0000313" key="2">
    <source>
        <dbReference type="Proteomes" id="UP001631969"/>
    </source>
</evidence>
<gene>
    <name evidence="1" type="ORF">ACI1P1_11425</name>
</gene>